<feature type="region of interest" description="Disordered" evidence="2">
    <location>
        <begin position="84"/>
        <end position="104"/>
    </location>
</feature>
<keyword evidence="5" id="KW-1185">Reference proteome</keyword>
<dbReference type="OrthoDB" id="560304at2759"/>
<dbReference type="PROSITE" id="PS50042">
    <property type="entry name" value="CNMP_BINDING_3"/>
    <property type="match status" value="1"/>
</dbReference>
<dbReference type="GO" id="GO:0005737">
    <property type="term" value="C:cytoplasm"/>
    <property type="evidence" value="ECO:0000318"/>
    <property type="project" value="GO_Central"/>
</dbReference>
<dbReference type="InParanoid" id="A0A2K3D3Y9"/>
<evidence type="ECO:0000256" key="1">
    <source>
        <dbReference type="ARBA" id="ARBA00004430"/>
    </source>
</evidence>
<dbReference type="PANTHER" id="PTHR16306">
    <property type="entry name" value="TRANSLIN-ASSOCIATED FACTOR X-INTERACTING PROTEIN 1"/>
    <property type="match status" value="1"/>
</dbReference>
<evidence type="ECO:0000313" key="5">
    <source>
        <dbReference type="Proteomes" id="UP000006906"/>
    </source>
</evidence>
<dbReference type="AlphaFoldDB" id="A0A2K3D3Y9"/>
<name>A0A2K3D3Y9_CHLRE</name>
<dbReference type="GO" id="GO:0005930">
    <property type="term" value="C:axoneme"/>
    <property type="evidence" value="ECO:0007669"/>
    <property type="project" value="UniProtKB-SubCell"/>
</dbReference>
<feature type="compositionally biased region" description="Acidic residues" evidence="2">
    <location>
        <begin position="89"/>
        <end position="98"/>
    </location>
</feature>
<sequence length="753" mass="79198">MPQLCLLDVLQQLGTDALDKIFKEPSSRLTQGARLSCRALKQHVDSNLSHARFRISKGLFQQWRPGQVTPLARFCRCTRLTLSVSTDSPDSDGEDDEGPPPLDELPDPWLATLCVAGVGPDVSAGIRHLHLQGPLELGPMAAYAITLAGWLHNVRKLDLEAGYSEGEPPGNLSMYAALRNAMPSLDTLVLHGRSDLPGIEALAGSSLTTLQVTCNYLCMDSARSLVQLTQLRTLSLSLEAHDVGVDEDSAAARADVPGDADDVETTAGLEAKEVRQLWVLRRLLVSAPLGWQRIEVPSVHMFGRDGQQSHAVASMTCVFASSGGDLESVEVASRKAWSFDPESPHIINYLAAIVLPRLAATGQRRLPLVKLARYAGIASDLARHLQPQRPLARLLALCDRVQFGELAILDAATRVTSPRAAAGAVSEGLCAVLRACGWPEVLQLGPSSFLSLEAPVTVRLKDTGTRCGGGSAAGPAAPSALPLPLGPLTPGKVLQLAADLLWHEVAAEEAGVAATSTASSSQQTTAAVHDTGRHMHKPDAYVNIVLLRGKLLKQLSVGVGCMPLQAWLTELLLSEQLQDDAAAAARGYFNRVMVAPATFTAVLECHFGDYVRLAHAAAGSDVLAPGDLEVLPVRGFSKSMQTLWNSNISKVAQELWEGACARGGVAGDTAGGGGGPSAVPLQGGAAPLLQRVQRASGGYDGEATAGPAALESGGPTGTTAVRGAADVEALKHLVGLKVGAMQGLITAAFDYRR</sequence>
<dbReference type="GeneID" id="66055575"/>
<evidence type="ECO:0000313" key="4">
    <source>
        <dbReference type="EMBL" id="PNW75229.1"/>
    </source>
</evidence>
<dbReference type="EMBL" id="CM008973">
    <property type="protein sequence ID" value="PNW75229.1"/>
    <property type="molecule type" value="Genomic_DNA"/>
</dbReference>
<dbReference type="RefSeq" id="XP_042918435.1">
    <property type="nucleotide sequence ID" value="XM_043068340.1"/>
</dbReference>
<dbReference type="Gene3D" id="3.80.10.10">
    <property type="entry name" value="Ribonuclease Inhibitor"/>
    <property type="match status" value="1"/>
</dbReference>
<organism evidence="4 5">
    <name type="scientific">Chlamydomonas reinhardtii</name>
    <name type="common">Chlamydomonas smithii</name>
    <dbReference type="NCBI Taxonomy" id="3055"/>
    <lineage>
        <taxon>Eukaryota</taxon>
        <taxon>Viridiplantae</taxon>
        <taxon>Chlorophyta</taxon>
        <taxon>core chlorophytes</taxon>
        <taxon>Chlorophyceae</taxon>
        <taxon>CS clade</taxon>
        <taxon>Chlamydomonadales</taxon>
        <taxon>Chlamydomonadaceae</taxon>
        <taxon>Chlamydomonas</taxon>
    </lineage>
</organism>
<reference evidence="4 5" key="1">
    <citation type="journal article" date="2007" name="Science">
        <title>The Chlamydomonas genome reveals the evolution of key animal and plant functions.</title>
        <authorList>
            <person name="Merchant S.S."/>
            <person name="Prochnik S.E."/>
            <person name="Vallon O."/>
            <person name="Harris E.H."/>
            <person name="Karpowicz S.J."/>
            <person name="Witman G.B."/>
            <person name="Terry A."/>
            <person name="Salamov A."/>
            <person name="Fritz-Laylin L.K."/>
            <person name="Marechal-Drouard L."/>
            <person name="Marshall W.F."/>
            <person name="Qu L.H."/>
            <person name="Nelson D.R."/>
            <person name="Sanderfoot A.A."/>
            <person name="Spalding M.H."/>
            <person name="Kapitonov V.V."/>
            <person name="Ren Q."/>
            <person name="Ferris P."/>
            <person name="Lindquist E."/>
            <person name="Shapiro H."/>
            <person name="Lucas S.M."/>
            <person name="Grimwood J."/>
            <person name="Schmutz J."/>
            <person name="Cardol P."/>
            <person name="Cerutti H."/>
            <person name="Chanfreau G."/>
            <person name="Chen C.L."/>
            <person name="Cognat V."/>
            <person name="Croft M.T."/>
            <person name="Dent R."/>
            <person name="Dutcher S."/>
            <person name="Fernandez E."/>
            <person name="Fukuzawa H."/>
            <person name="Gonzalez-Ballester D."/>
            <person name="Gonzalez-Halphen D."/>
            <person name="Hallmann A."/>
            <person name="Hanikenne M."/>
            <person name="Hippler M."/>
            <person name="Inwood W."/>
            <person name="Jabbari K."/>
            <person name="Kalanon M."/>
            <person name="Kuras R."/>
            <person name="Lefebvre P.A."/>
            <person name="Lemaire S.D."/>
            <person name="Lobanov A.V."/>
            <person name="Lohr M."/>
            <person name="Manuell A."/>
            <person name="Meier I."/>
            <person name="Mets L."/>
            <person name="Mittag M."/>
            <person name="Mittelmeier T."/>
            <person name="Moroney J.V."/>
            <person name="Moseley J."/>
            <person name="Napoli C."/>
            <person name="Nedelcu A.M."/>
            <person name="Niyogi K."/>
            <person name="Novoselov S.V."/>
            <person name="Paulsen I.T."/>
            <person name="Pazour G."/>
            <person name="Purton S."/>
            <person name="Ral J.P."/>
            <person name="Riano-Pachon D.M."/>
            <person name="Riekhof W."/>
            <person name="Rymarquis L."/>
            <person name="Schroda M."/>
            <person name="Stern D."/>
            <person name="Umen J."/>
            <person name="Willows R."/>
            <person name="Wilson N."/>
            <person name="Zimmer S.L."/>
            <person name="Allmer J."/>
            <person name="Balk J."/>
            <person name="Bisova K."/>
            <person name="Chen C.J."/>
            <person name="Elias M."/>
            <person name="Gendler K."/>
            <person name="Hauser C."/>
            <person name="Lamb M.R."/>
            <person name="Ledford H."/>
            <person name="Long J.C."/>
            <person name="Minagawa J."/>
            <person name="Page M.D."/>
            <person name="Pan J."/>
            <person name="Pootakham W."/>
            <person name="Roje S."/>
            <person name="Rose A."/>
            <person name="Stahlberg E."/>
            <person name="Terauchi A.M."/>
            <person name="Yang P."/>
            <person name="Ball S."/>
            <person name="Bowler C."/>
            <person name="Dieckmann C.L."/>
            <person name="Gladyshev V.N."/>
            <person name="Green P."/>
            <person name="Jorgensen R."/>
            <person name="Mayfield S."/>
            <person name="Mueller-Roeber B."/>
            <person name="Rajamani S."/>
            <person name="Sayre R.T."/>
            <person name="Brokstein P."/>
            <person name="Dubchak I."/>
            <person name="Goodstein D."/>
            <person name="Hornick L."/>
            <person name="Huang Y.W."/>
            <person name="Jhaveri J."/>
            <person name="Luo Y."/>
            <person name="Martinez D."/>
            <person name="Ngau W.C."/>
            <person name="Otillar B."/>
            <person name="Poliakov A."/>
            <person name="Porter A."/>
            <person name="Szajkowski L."/>
            <person name="Werner G."/>
            <person name="Zhou K."/>
            <person name="Grigoriev I.V."/>
            <person name="Rokhsar D.S."/>
            <person name="Grossman A.R."/>
        </authorList>
    </citation>
    <scope>NUCLEOTIDE SEQUENCE [LARGE SCALE GENOMIC DNA]</scope>
    <source>
        <strain evidence="5">CC-503</strain>
    </source>
</reference>
<protein>
    <recommendedName>
        <fullName evidence="3">Cyclic nucleotide-binding domain-containing protein</fullName>
    </recommendedName>
</protein>
<dbReference type="PANTHER" id="PTHR16306:SF0">
    <property type="entry name" value="TRANSLIN-ASSOCIATED FACTOR X-INTERACTING PROTEIN 1"/>
    <property type="match status" value="1"/>
</dbReference>
<dbReference type="InterPro" id="IPR000595">
    <property type="entry name" value="cNMP-bd_dom"/>
</dbReference>
<evidence type="ECO:0000256" key="2">
    <source>
        <dbReference type="SAM" id="MobiDB-lite"/>
    </source>
</evidence>
<dbReference type="PaxDb" id="3055-EDP00769"/>
<dbReference type="ExpressionAtlas" id="A0A2K3D3Y9">
    <property type="expression patterns" value="baseline and differential"/>
</dbReference>
<feature type="domain" description="Cyclic nucleotide-binding" evidence="3">
    <location>
        <begin position="403"/>
        <end position="421"/>
    </location>
</feature>
<accession>A0A2K3D3Y9</accession>
<dbReference type="KEGG" id="cre:CHLRE_12g518100v5"/>
<proteinExistence type="predicted"/>
<dbReference type="Proteomes" id="UP000006906">
    <property type="component" value="Chromosome 12"/>
</dbReference>
<evidence type="ECO:0000259" key="3">
    <source>
        <dbReference type="PROSITE" id="PS50042"/>
    </source>
</evidence>
<feature type="region of interest" description="Disordered" evidence="2">
    <location>
        <begin position="698"/>
        <end position="717"/>
    </location>
</feature>
<dbReference type="Gramene" id="PNW75229">
    <property type="protein sequence ID" value="PNW75229"/>
    <property type="gene ID" value="CHLRE_12g518100v5"/>
</dbReference>
<comment type="subcellular location">
    <subcellularLocation>
        <location evidence="1">Cytoplasm</location>
        <location evidence="1">Cytoskeleton</location>
        <location evidence="1">Cilium axoneme</location>
    </subcellularLocation>
</comment>
<gene>
    <name evidence="4" type="ORF">CHLRE_12g518100v5</name>
</gene>
<dbReference type="InterPro" id="IPR032675">
    <property type="entry name" value="LRR_dom_sf"/>
</dbReference>